<keyword evidence="6 9" id="KW-0408">Iron</keyword>
<dbReference type="EC" id="4.3.99.3" evidence="9"/>
<dbReference type="EMBL" id="JAASRM010000001">
    <property type="protein sequence ID" value="NIK90126.1"/>
    <property type="molecule type" value="Genomic_DNA"/>
</dbReference>
<evidence type="ECO:0000256" key="8">
    <source>
        <dbReference type="ARBA" id="ARBA00023239"/>
    </source>
</evidence>
<proteinExistence type="inferred from homology"/>
<organism evidence="11 12">
    <name type="scientific">Rhizomicrobium palustre</name>
    <dbReference type="NCBI Taxonomy" id="189966"/>
    <lineage>
        <taxon>Bacteria</taxon>
        <taxon>Pseudomonadati</taxon>
        <taxon>Pseudomonadota</taxon>
        <taxon>Alphaproteobacteria</taxon>
        <taxon>Micropepsales</taxon>
        <taxon>Micropepsaceae</taxon>
        <taxon>Rhizomicrobium</taxon>
    </lineage>
</organism>
<dbReference type="GO" id="GO:0016840">
    <property type="term" value="F:carbon-nitrogen lyase activity"/>
    <property type="evidence" value="ECO:0007669"/>
    <property type="project" value="UniProtKB-UniRule"/>
</dbReference>
<comment type="similarity">
    <text evidence="9">Belongs to the radical SAM superfamily. 7-carboxy-7-deazaguanine synthase family.</text>
</comment>
<evidence type="ECO:0000256" key="5">
    <source>
        <dbReference type="ARBA" id="ARBA00022842"/>
    </source>
</evidence>
<sequence>MSYAVKEIFYTLQGEGARAGRASVFLRFSGCNLWNGLERDRAHAICQFCDTDFVGTDGEGGGKFATAEELAKAVSALWPNDLTTQRYVVCTGGEPLLQLDEALIEALHGEGFEIAIESNGTQAAPRGIEWICISPKAGAGLVQMNGQELKLVYPQQGLDPSQFEKLMFENFYLQPMDGPAREENTKAAIAYCLAHPRWKLSLQTHKLLGIP</sequence>
<dbReference type="Gene3D" id="3.20.20.70">
    <property type="entry name" value="Aldolase class I"/>
    <property type="match status" value="1"/>
</dbReference>
<dbReference type="InterPro" id="IPR024924">
    <property type="entry name" value="7-CO-7-deazaguanine_synth-like"/>
</dbReference>
<dbReference type="HAMAP" id="MF_00917">
    <property type="entry name" value="QueE"/>
    <property type="match status" value="1"/>
</dbReference>
<comment type="cofactor">
    <cofactor evidence="9">
        <name>Mg(2+)</name>
        <dbReference type="ChEBI" id="CHEBI:18420"/>
    </cofactor>
</comment>
<evidence type="ECO:0000259" key="10">
    <source>
        <dbReference type="PROSITE" id="PS51918"/>
    </source>
</evidence>
<comment type="catalytic activity">
    <reaction evidence="9">
        <text>6-carboxy-5,6,7,8-tetrahydropterin + H(+) = 7-carboxy-7-carbaguanine + NH4(+)</text>
        <dbReference type="Rhea" id="RHEA:27974"/>
        <dbReference type="ChEBI" id="CHEBI:15378"/>
        <dbReference type="ChEBI" id="CHEBI:28938"/>
        <dbReference type="ChEBI" id="CHEBI:61032"/>
        <dbReference type="ChEBI" id="CHEBI:61036"/>
        <dbReference type="EC" id="4.3.99.3"/>
    </reaction>
</comment>
<feature type="binding site" evidence="9">
    <location>
        <position position="51"/>
    </location>
    <ligand>
        <name>Mg(2+)</name>
        <dbReference type="ChEBI" id="CHEBI:18420"/>
    </ligand>
</feature>
<accession>A0A846N314</accession>
<protein>
    <recommendedName>
        <fullName evidence="9">7-carboxy-7-deazaguanine synthase</fullName>
        <shortName evidence="9">CDG synthase</shortName>
        <ecNumber evidence="9">4.3.99.3</ecNumber>
    </recommendedName>
    <alternativeName>
        <fullName evidence="9">Queuosine biosynthesis protein QueE</fullName>
    </alternativeName>
</protein>
<dbReference type="Proteomes" id="UP000570514">
    <property type="component" value="Unassembled WGS sequence"/>
</dbReference>
<evidence type="ECO:0000313" key="12">
    <source>
        <dbReference type="Proteomes" id="UP000570514"/>
    </source>
</evidence>
<feature type="binding site" evidence="9">
    <location>
        <begin position="48"/>
        <end position="50"/>
    </location>
    <ligand>
        <name>S-adenosyl-L-methionine</name>
        <dbReference type="ChEBI" id="CHEBI:59789"/>
    </ligand>
</feature>
<gene>
    <name evidence="9" type="primary">queE</name>
    <name evidence="11" type="ORF">FHS83_003444</name>
</gene>
<evidence type="ECO:0000256" key="6">
    <source>
        <dbReference type="ARBA" id="ARBA00023004"/>
    </source>
</evidence>
<evidence type="ECO:0000256" key="3">
    <source>
        <dbReference type="ARBA" id="ARBA00022723"/>
    </source>
</evidence>
<dbReference type="InterPro" id="IPR007197">
    <property type="entry name" value="rSAM"/>
</dbReference>
<keyword evidence="4 9" id="KW-0671">Queuosine biosynthesis</keyword>
<keyword evidence="7 9" id="KW-0411">Iron-sulfur</keyword>
<dbReference type="UniPathway" id="UPA00391"/>
<dbReference type="NCBIfam" id="TIGR04508">
    <property type="entry name" value="queE_Cx14CxxC"/>
    <property type="match status" value="1"/>
</dbReference>
<feature type="binding site" evidence="9">
    <location>
        <position position="31"/>
    </location>
    <ligand>
        <name>[4Fe-4S] cluster</name>
        <dbReference type="ChEBI" id="CHEBI:49883"/>
        <note>4Fe-4S-S-AdoMet</note>
    </ligand>
</feature>
<comment type="pathway">
    <text evidence="9">Purine metabolism; 7-cyano-7-deazaguanine biosynthesis.</text>
</comment>
<dbReference type="SFLD" id="SFLDF00376">
    <property type="entry name" value="7-carboxy-7-deazaguanine_synth"/>
    <property type="match status" value="1"/>
</dbReference>
<feature type="binding site" evidence="9">
    <location>
        <position position="49"/>
    </location>
    <ligand>
        <name>[4Fe-4S] cluster</name>
        <dbReference type="ChEBI" id="CHEBI:49883"/>
        <note>4Fe-4S-S-AdoMet</note>
    </ligand>
</feature>
<comment type="subunit">
    <text evidence="9">Homodimer.</text>
</comment>
<feature type="binding site" evidence="9">
    <location>
        <begin position="12"/>
        <end position="14"/>
    </location>
    <ligand>
        <name>substrate</name>
    </ligand>
</feature>
<keyword evidence="5 9" id="KW-0460">Magnesium</keyword>
<dbReference type="GO" id="GO:0000287">
    <property type="term" value="F:magnesium ion binding"/>
    <property type="evidence" value="ECO:0007669"/>
    <property type="project" value="UniProtKB-UniRule"/>
</dbReference>
<dbReference type="InterPro" id="IPR058240">
    <property type="entry name" value="rSAM_sf"/>
</dbReference>
<dbReference type="SFLD" id="SFLDS00029">
    <property type="entry name" value="Radical_SAM"/>
    <property type="match status" value="1"/>
</dbReference>
<name>A0A846N314_9PROT</name>
<evidence type="ECO:0000313" key="11">
    <source>
        <dbReference type="EMBL" id="NIK90126.1"/>
    </source>
</evidence>
<reference evidence="11 12" key="1">
    <citation type="submission" date="2020-03" db="EMBL/GenBank/DDBJ databases">
        <title>Genomic Encyclopedia of Type Strains, Phase IV (KMG-IV): sequencing the most valuable type-strain genomes for metagenomic binning, comparative biology and taxonomic classification.</title>
        <authorList>
            <person name="Goeker M."/>
        </authorList>
    </citation>
    <scope>NUCLEOTIDE SEQUENCE [LARGE SCALE GENOMIC DNA]</scope>
    <source>
        <strain evidence="11 12">DSM 19867</strain>
    </source>
</reference>
<feature type="binding site" evidence="9">
    <location>
        <position position="93"/>
    </location>
    <ligand>
        <name>S-adenosyl-L-methionine</name>
        <dbReference type="ChEBI" id="CHEBI:59789"/>
    </ligand>
</feature>
<dbReference type="InterPro" id="IPR030977">
    <property type="entry name" value="QueE_Cx14CxxC"/>
</dbReference>
<dbReference type="RefSeq" id="WP_167084420.1">
    <property type="nucleotide sequence ID" value="NZ_BAAADC010000001.1"/>
</dbReference>
<keyword evidence="8 9" id="KW-0456">Lyase</keyword>
<dbReference type="InterPro" id="IPR013785">
    <property type="entry name" value="Aldolase_TIM"/>
</dbReference>
<dbReference type="GO" id="GO:0008616">
    <property type="term" value="P:tRNA queuosine(34) biosynthetic process"/>
    <property type="evidence" value="ECO:0007669"/>
    <property type="project" value="UniProtKB-UniRule"/>
</dbReference>
<keyword evidence="3 9" id="KW-0479">Metal-binding</keyword>
<dbReference type="PIRSF" id="PIRSF000370">
    <property type="entry name" value="QueE"/>
    <property type="match status" value="1"/>
</dbReference>
<dbReference type="Pfam" id="PF04055">
    <property type="entry name" value="Radical_SAM"/>
    <property type="match status" value="1"/>
</dbReference>
<evidence type="ECO:0000256" key="2">
    <source>
        <dbReference type="ARBA" id="ARBA00022691"/>
    </source>
</evidence>
<evidence type="ECO:0000256" key="7">
    <source>
        <dbReference type="ARBA" id="ARBA00023014"/>
    </source>
</evidence>
<dbReference type="AlphaFoldDB" id="A0A846N314"/>
<feature type="binding site" evidence="9">
    <location>
        <begin position="174"/>
        <end position="177"/>
    </location>
    <ligand>
        <name>S-adenosyl-L-methionine</name>
        <dbReference type="ChEBI" id="CHEBI:59789"/>
    </ligand>
</feature>
<dbReference type="PANTHER" id="PTHR42836:SF1">
    <property type="entry name" value="7-CARBOXY-7-DEAZAGUANINE SYNTHASE"/>
    <property type="match status" value="1"/>
</dbReference>
<dbReference type="PROSITE" id="PS51918">
    <property type="entry name" value="RADICAL_SAM"/>
    <property type="match status" value="1"/>
</dbReference>
<evidence type="ECO:0000256" key="9">
    <source>
        <dbReference type="HAMAP-Rule" id="MF_00917"/>
    </source>
</evidence>
<feature type="binding site" evidence="9">
    <location>
        <position position="46"/>
    </location>
    <ligand>
        <name>[4Fe-4S] cluster</name>
        <dbReference type="ChEBI" id="CHEBI:49883"/>
        <note>4Fe-4S-S-AdoMet</note>
    </ligand>
</feature>
<feature type="binding site" evidence="9">
    <location>
        <position position="27"/>
    </location>
    <ligand>
        <name>substrate</name>
    </ligand>
</feature>
<comment type="function">
    <text evidence="9">Catalyzes the complex heterocyclic radical-mediated conversion of 6-carboxy-5,6,7,8-tetrahydropterin (CPH4) to 7-carboxy-7-deazaguanine (CDG), a step common to the biosynthetic pathways of all 7-deazapurine-containing compounds.</text>
</comment>
<keyword evidence="2 9" id="KW-0949">S-adenosyl-L-methionine</keyword>
<comment type="cofactor">
    <cofactor evidence="9">
        <name>[4Fe-4S] cluster</name>
        <dbReference type="ChEBI" id="CHEBI:49883"/>
    </cofactor>
    <text evidence="9">Binds 1 [4Fe-4S] cluster. The cluster is coordinated with 3 cysteines and an exchangeable S-adenosyl-L-methionine.</text>
</comment>
<feature type="domain" description="Radical SAM core" evidence="10">
    <location>
        <begin position="18"/>
        <end position="211"/>
    </location>
</feature>
<dbReference type="SUPFAM" id="SSF102114">
    <property type="entry name" value="Radical SAM enzymes"/>
    <property type="match status" value="1"/>
</dbReference>
<dbReference type="GO" id="GO:1904047">
    <property type="term" value="F:S-adenosyl-L-methionine binding"/>
    <property type="evidence" value="ECO:0007669"/>
    <property type="project" value="UniProtKB-UniRule"/>
</dbReference>
<comment type="cofactor">
    <cofactor evidence="9">
        <name>S-adenosyl-L-methionine</name>
        <dbReference type="ChEBI" id="CHEBI:59789"/>
    </cofactor>
    <text evidence="9">Binds 1 S-adenosyl-L-methionine per subunit.</text>
</comment>
<keyword evidence="1 9" id="KW-0004">4Fe-4S</keyword>
<evidence type="ECO:0000256" key="4">
    <source>
        <dbReference type="ARBA" id="ARBA00022785"/>
    </source>
</evidence>
<comment type="caution">
    <text evidence="11">The sequence shown here is derived from an EMBL/GenBank/DDBJ whole genome shotgun (WGS) entry which is preliminary data.</text>
</comment>
<feature type="binding site" evidence="9">
    <location>
        <begin position="134"/>
        <end position="136"/>
    </location>
    <ligand>
        <name>S-adenosyl-L-methionine</name>
        <dbReference type="ChEBI" id="CHEBI:59789"/>
    </ligand>
</feature>
<feature type="binding site" evidence="9">
    <location>
        <position position="211"/>
    </location>
    <ligand>
        <name>substrate</name>
    </ligand>
</feature>
<dbReference type="PANTHER" id="PTHR42836">
    <property type="entry name" value="7-CARBOXY-7-DEAZAGUANINE SYNTHASE"/>
    <property type="match status" value="1"/>
</dbReference>
<feature type="binding site" evidence="9">
    <location>
        <position position="91"/>
    </location>
    <ligand>
        <name>substrate</name>
    </ligand>
</feature>
<dbReference type="GO" id="GO:0051539">
    <property type="term" value="F:4 iron, 4 sulfur cluster binding"/>
    <property type="evidence" value="ECO:0007669"/>
    <property type="project" value="UniProtKB-UniRule"/>
</dbReference>
<keyword evidence="12" id="KW-1185">Reference proteome</keyword>
<evidence type="ECO:0000256" key="1">
    <source>
        <dbReference type="ARBA" id="ARBA00022485"/>
    </source>
</evidence>